<evidence type="ECO:0000313" key="4">
    <source>
        <dbReference type="EMBL" id="KCZ88603.1"/>
    </source>
</evidence>
<dbReference type="Proteomes" id="UP000024816">
    <property type="component" value="Unassembled WGS sequence"/>
</dbReference>
<evidence type="ECO:0000256" key="2">
    <source>
        <dbReference type="ARBA" id="ARBA00022679"/>
    </source>
</evidence>
<feature type="domain" description="Glycosyl transferase family 51" evidence="3">
    <location>
        <begin position="54"/>
        <end position="200"/>
    </location>
</feature>
<dbReference type="GO" id="GO:0009252">
    <property type="term" value="P:peptidoglycan biosynthetic process"/>
    <property type="evidence" value="ECO:0007669"/>
    <property type="project" value="TreeGrafter"/>
</dbReference>
<proteinExistence type="predicted"/>
<dbReference type="GO" id="GO:0030288">
    <property type="term" value="C:outer membrane-bounded periplasmic space"/>
    <property type="evidence" value="ECO:0007669"/>
    <property type="project" value="TreeGrafter"/>
</dbReference>
<name>A0A059FDM2_9PROT</name>
<dbReference type="GO" id="GO:0008955">
    <property type="term" value="F:peptidoglycan glycosyltransferase activity"/>
    <property type="evidence" value="ECO:0007669"/>
    <property type="project" value="TreeGrafter"/>
</dbReference>
<comment type="pathway">
    <text evidence="1">Cell wall biogenesis; peptidoglycan biosynthesis.</text>
</comment>
<reference evidence="4 5" key="1">
    <citation type="journal article" date="2014" name="Antonie Van Leeuwenhoek">
        <title>Hyphomonas beringensis sp. nov. and Hyphomonas chukchiensis sp. nov., isolated from surface seawater of the Bering Sea and Chukchi Sea.</title>
        <authorList>
            <person name="Li C."/>
            <person name="Lai Q."/>
            <person name="Li G."/>
            <person name="Dong C."/>
            <person name="Wang J."/>
            <person name="Liao Y."/>
            <person name="Shao Z."/>
        </authorList>
    </citation>
    <scope>NUCLEOTIDE SEQUENCE [LARGE SCALE GENOMIC DNA]</scope>
    <source>
        <strain evidence="4 5">VP2</strain>
    </source>
</reference>
<dbReference type="InterPro" id="IPR050396">
    <property type="entry name" value="Glycosyltr_51/Transpeptidase"/>
</dbReference>
<dbReference type="PANTHER" id="PTHR32282:SF33">
    <property type="entry name" value="PEPTIDOGLYCAN GLYCOSYLTRANSFERASE"/>
    <property type="match status" value="1"/>
</dbReference>
<dbReference type="Gene3D" id="1.10.3810.10">
    <property type="entry name" value="Biosynthetic peptidoglycan transglycosylase-like"/>
    <property type="match status" value="1"/>
</dbReference>
<dbReference type="SUPFAM" id="SSF53955">
    <property type="entry name" value="Lysozyme-like"/>
    <property type="match status" value="1"/>
</dbReference>
<evidence type="ECO:0000313" key="5">
    <source>
        <dbReference type="Proteomes" id="UP000024816"/>
    </source>
</evidence>
<organism evidence="4 5">
    <name type="scientific">Hyphomonas jannaschiana VP2</name>
    <dbReference type="NCBI Taxonomy" id="1280952"/>
    <lineage>
        <taxon>Bacteria</taxon>
        <taxon>Pseudomonadati</taxon>
        <taxon>Pseudomonadota</taxon>
        <taxon>Alphaproteobacteria</taxon>
        <taxon>Hyphomonadales</taxon>
        <taxon>Hyphomonadaceae</taxon>
        <taxon>Hyphomonas</taxon>
    </lineage>
</organism>
<sequence length="228" mass="24790">MRRIILTADIFIALLVMAVLAYAGKGYADARGHAADFKARAAQLSDAGAGAGALSPEQLRILLLVEDPGFVRHKGLDLSNKGAGLTTITQSLSKRLAFQEFHPGLKKIRQTGFAIGLESSLTKEEILTLWLDTVEMGRDANGQWITGFHRASEAFYGKPVEALSDAEFIELVSLPIAPGHLNPFRRGKDLDDRIQRIARRAAGECKPESVRDVWLEGCAIQSDVSHVG</sequence>
<dbReference type="EMBL" id="ARYJ01000005">
    <property type="protein sequence ID" value="KCZ88603.1"/>
    <property type="molecule type" value="Genomic_DNA"/>
</dbReference>
<comment type="caution">
    <text evidence="4">The sequence shown here is derived from an EMBL/GenBank/DDBJ whole genome shotgun (WGS) entry which is preliminary data.</text>
</comment>
<gene>
    <name evidence="4" type="ORF">HJA_09549</name>
</gene>
<evidence type="ECO:0000259" key="3">
    <source>
        <dbReference type="Pfam" id="PF00912"/>
    </source>
</evidence>
<dbReference type="STRING" id="1280952.HJA_09549"/>
<dbReference type="PATRIC" id="fig|1280952.3.peg.1907"/>
<dbReference type="eggNOG" id="COG0744">
    <property type="taxonomic scope" value="Bacteria"/>
</dbReference>
<dbReference type="AlphaFoldDB" id="A0A059FDM2"/>
<keyword evidence="2 4" id="KW-0808">Transferase</keyword>
<dbReference type="PANTHER" id="PTHR32282">
    <property type="entry name" value="BINDING PROTEIN TRANSPEPTIDASE, PUTATIVE-RELATED"/>
    <property type="match status" value="1"/>
</dbReference>
<dbReference type="InterPro" id="IPR036950">
    <property type="entry name" value="PBP_transglycosylase"/>
</dbReference>
<accession>A0A059FDM2</accession>
<dbReference type="InterPro" id="IPR001264">
    <property type="entry name" value="Glyco_trans_51"/>
</dbReference>
<dbReference type="InterPro" id="IPR023346">
    <property type="entry name" value="Lysozyme-like_dom_sf"/>
</dbReference>
<evidence type="ECO:0000256" key="1">
    <source>
        <dbReference type="ARBA" id="ARBA00004752"/>
    </source>
</evidence>
<keyword evidence="5" id="KW-1185">Reference proteome</keyword>
<dbReference type="Pfam" id="PF00912">
    <property type="entry name" value="Transgly"/>
    <property type="match status" value="1"/>
</dbReference>
<protein>
    <submittedName>
        <fullName evidence="4">Glycosyl transferase family 51</fullName>
    </submittedName>
</protein>